<dbReference type="InterPro" id="IPR027417">
    <property type="entry name" value="P-loop_NTPase"/>
</dbReference>
<name>A0ABV1E4S8_9FIRM</name>
<dbReference type="RefSeq" id="WP_349230874.1">
    <property type="nucleotide sequence ID" value="NZ_JBBMFK010000003.1"/>
</dbReference>
<organism evidence="2 3">
    <name type="scientific">Pseudoflavonifractor intestinihominis</name>
    <dbReference type="NCBI Taxonomy" id="3133171"/>
    <lineage>
        <taxon>Bacteria</taxon>
        <taxon>Bacillati</taxon>
        <taxon>Bacillota</taxon>
        <taxon>Clostridia</taxon>
        <taxon>Eubacteriales</taxon>
        <taxon>Oscillospiraceae</taxon>
        <taxon>Pseudoflavonifractor</taxon>
    </lineage>
</organism>
<dbReference type="InterPro" id="IPR051162">
    <property type="entry name" value="T4SS_component"/>
</dbReference>
<protein>
    <submittedName>
        <fullName evidence="2">DUF87 domain-containing protein</fullName>
    </submittedName>
</protein>
<dbReference type="Gene3D" id="3.40.50.300">
    <property type="entry name" value="P-loop containing nucleotide triphosphate hydrolases"/>
    <property type="match status" value="1"/>
</dbReference>
<evidence type="ECO:0000259" key="1">
    <source>
        <dbReference type="Pfam" id="PF01935"/>
    </source>
</evidence>
<accession>A0ABV1E4S8</accession>
<dbReference type="Pfam" id="PF01935">
    <property type="entry name" value="DUF87"/>
    <property type="match status" value="1"/>
</dbReference>
<evidence type="ECO:0000313" key="2">
    <source>
        <dbReference type="EMBL" id="MEQ2442310.1"/>
    </source>
</evidence>
<dbReference type="PANTHER" id="PTHR30121">
    <property type="entry name" value="UNCHARACTERIZED PROTEIN YJGR-RELATED"/>
    <property type="match status" value="1"/>
</dbReference>
<dbReference type="Gene3D" id="1.10.8.730">
    <property type="match status" value="1"/>
</dbReference>
<evidence type="ECO:0000313" key="3">
    <source>
        <dbReference type="Proteomes" id="UP001464378"/>
    </source>
</evidence>
<reference evidence="2 3" key="1">
    <citation type="submission" date="2024-03" db="EMBL/GenBank/DDBJ databases">
        <title>Human intestinal bacterial collection.</title>
        <authorList>
            <person name="Pauvert C."/>
            <person name="Hitch T.C.A."/>
            <person name="Clavel T."/>
        </authorList>
    </citation>
    <scope>NUCLEOTIDE SEQUENCE [LARGE SCALE GENOMIC DNA]</scope>
    <source>
        <strain evidence="2 3">CLA-AP-H29</strain>
    </source>
</reference>
<dbReference type="NCBIfam" id="NF045971">
    <property type="entry name" value="conju_CD1110"/>
    <property type="match status" value="1"/>
</dbReference>
<dbReference type="EMBL" id="JBBMFK010000003">
    <property type="protein sequence ID" value="MEQ2442310.1"/>
    <property type="molecule type" value="Genomic_DNA"/>
</dbReference>
<gene>
    <name evidence="2" type="ORF">WMO64_02375</name>
</gene>
<dbReference type="Proteomes" id="UP001464378">
    <property type="component" value="Unassembled WGS sequence"/>
</dbReference>
<proteinExistence type="predicted"/>
<comment type="caution">
    <text evidence="2">The sequence shown here is derived from an EMBL/GenBank/DDBJ whole genome shotgun (WGS) entry which is preliminary data.</text>
</comment>
<dbReference type="SUPFAM" id="SSF52540">
    <property type="entry name" value="P-loop containing nucleoside triphosphate hydrolases"/>
    <property type="match status" value="1"/>
</dbReference>
<dbReference type="PANTHER" id="PTHR30121:SF6">
    <property type="entry name" value="SLR6007 PROTEIN"/>
    <property type="match status" value="1"/>
</dbReference>
<sequence length="778" mass="87815">MIKTLLLANKAERDTFFIPRSVQQSIPIKRIYKDGIWLVGRKHSKTWRFADINYEAASDDDRRAIFLSYCGVLNSLPTDAAAKITICNRRLNFEVFQRTVLMKEKGDKLDEYRRESNQILMDKMAQSNNLVQDKFITLSIPQRKIEDSRAYFRRVEGDLAKSFGRLDSGARAISNYDRLRILHDFFRPGEEQYFTFDKSETIRKGMDFRDLICPDSFSFKAGYFEMGGKVGRVLFLKDLASFLKDDMIAELSDFSRSLMLSIDILPIPTDEAVKEIQSRILAVETDVTRWQQKQNSNNNFSAVVPYELEQMRNESKGFLDDLTTRDQRMMFAVVTIVHIADTLEQLEADTETLMAIGRNHLCQFSILRYQQEDGLNTVLPYGLRRIKALRTLTTESTAVFMPFRAQEIQDPGGLYYGINAVSKNPLICDRKRLISPHAFMLGVSGSGKSMGMKGTIANIAMGTDDDIIIIDAEREYGPIAEALGGEVIEISPNSRHHINPLDMGDGYGDGENPIAMKSEVLMSIIEQQMGAGTLGGAQKSIIDRCTSNILRPYLKNGGNGPAPLLTDWRQDVLNQPEEAAQEIALASEIIVEGTLNVFAHPTNVNMDNRIIVIDLYEMGEQLRPTGLVVTLEAIQNRVASNRKKGKYTWVFIDEVYLFFKYFYSAQFLYKAWKRFRKYAAPMTAATQNVEECLRSETARLMFANSEFLVLYNQAATDRAELAKLLHISDTQMGYITNSAPGCGLIRMGGSIVPFTNTIPKDTALYRLMSTTPGDGANG</sequence>
<dbReference type="InterPro" id="IPR002789">
    <property type="entry name" value="HerA_central"/>
</dbReference>
<feature type="domain" description="Helicase HerA central" evidence="1">
    <location>
        <begin position="425"/>
        <end position="503"/>
    </location>
</feature>
<keyword evidence="3" id="KW-1185">Reference proteome</keyword>